<dbReference type="InterPro" id="IPR014764">
    <property type="entry name" value="DCN-prot"/>
</dbReference>
<reference evidence="5" key="1">
    <citation type="submission" date="2020-05" db="EMBL/GenBank/DDBJ databases">
        <title>Mycena genomes resolve the evolution of fungal bioluminescence.</title>
        <authorList>
            <person name="Tsai I.J."/>
        </authorList>
    </citation>
    <scope>NUCLEOTIDE SEQUENCE</scope>
    <source>
        <strain evidence="5">110903Hualien_Pintung</strain>
    </source>
</reference>
<gene>
    <name evidence="5" type="ORF">HMN09_00133000</name>
</gene>
<dbReference type="PANTHER" id="PTHR12281">
    <property type="entry name" value="RP42 RELATED"/>
    <property type="match status" value="1"/>
</dbReference>
<keyword evidence="3" id="KW-1133">Transmembrane helix</keyword>
<dbReference type="PROSITE" id="PS51229">
    <property type="entry name" value="DCUN1"/>
    <property type="match status" value="1"/>
</dbReference>
<dbReference type="GO" id="GO:0031624">
    <property type="term" value="F:ubiquitin conjugating enzyme binding"/>
    <property type="evidence" value="ECO:0007669"/>
    <property type="project" value="TreeGrafter"/>
</dbReference>
<dbReference type="CDD" id="cd14348">
    <property type="entry name" value="UBA_p47"/>
    <property type="match status" value="1"/>
</dbReference>
<feature type="region of interest" description="Disordered" evidence="2">
    <location>
        <begin position="119"/>
        <end position="140"/>
    </location>
</feature>
<keyword evidence="3" id="KW-0472">Membrane</keyword>
<feature type="transmembrane region" description="Helical" evidence="3">
    <location>
        <begin position="29"/>
        <end position="47"/>
    </location>
</feature>
<dbReference type="GO" id="GO:0045116">
    <property type="term" value="P:protein neddylation"/>
    <property type="evidence" value="ECO:0007669"/>
    <property type="project" value="TreeGrafter"/>
</dbReference>
<dbReference type="EMBL" id="JACAZE010000002">
    <property type="protein sequence ID" value="KAF7320495.1"/>
    <property type="molecule type" value="Genomic_DNA"/>
</dbReference>
<keyword evidence="6" id="KW-1185">Reference proteome</keyword>
<protein>
    <recommendedName>
        <fullName evidence="1">Defective in cullin neddylation protein</fullName>
    </recommendedName>
</protein>
<accession>A0A8H6TK93</accession>
<evidence type="ECO:0000256" key="2">
    <source>
        <dbReference type="SAM" id="MobiDB-lite"/>
    </source>
</evidence>
<dbReference type="InterPro" id="IPR005176">
    <property type="entry name" value="PONY_dom"/>
</dbReference>
<dbReference type="Gene3D" id="1.10.238.200">
    <property type="entry name" value="Cullin, PONY binding domain"/>
    <property type="match status" value="1"/>
</dbReference>
<evidence type="ECO:0000259" key="4">
    <source>
        <dbReference type="PROSITE" id="PS51229"/>
    </source>
</evidence>
<feature type="domain" description="DCUN1" evidence="4">
    <location>
        <begin position="138"/>
        <end position="357"/>
    </location>
</feature>
<evidence type="ECO:0000313" key="6">
    <source>
        <dbReference type="Proteomes" id="UP000613580"/>
    </source>
</evidence>
<dbReference type="Pfam" id="PF03556">
    <property type="entry name" value="Cullin_binding"/>
    <property type="match status" value="1"/>
</dbReference>
<name>A0A8H6TK93_MYCCL</name>
<evidence type="ECO:0000256" key="3">
    <source>
        <dbReference type="SAM" id="Phobius"/>
    </source>
</evidence>
<dbReference type="InterPro" id="IPR042460">
    <property type="entry name" value="DCN1-like_PONY"/>
</dbReference>
<comment type="caution">
    <text evidence="5">The sequence shown here is derived from an EMBL/GenBank/DDBJ whole genome shotgun (WGS) entry which is preliminary data.</text>
</comment>
<dbReference type="Gene3D" id="1.10.238.10">
    <property type="entry name" value="EF-hand"/>
    <property type="match status" value="1"/>
</dbReference>
<comment type="function">
    <text evidence="1">Neddylation of cullins play an essential role in the regulation of SCF-type complexes activity.</text>
</comment>
<dbReference type="GO" id="GO:0032182">
    <property type="term" value="F:ubiquitin-like protein binding"/>
    <property type="evidence" value="ECO:0007669"/>
    <property type="project" value="TreeGrafter"/>
</dbReference>
<evidence type="ECO:0000256" key="1">
    <source>
        <dbReference type="RuleBase" id="RU410713"/>
    </source>
</evidence>
<feature type="region of interest" description="Disordered" evidence="2">
    <location>
        <begin position="51"/>
        <end position="77"/>
    </location>
</feature>
<dbReference type="Proteomes" id="UP000613580">
    <property type="component" value="Unassembled WGS sequence"/>
</dbReference>
<dbReference type="Gene3D" id="1.10.8.10">
    <property type="entry name" value="DNA helicase RuvA subunit, C-terminal domain"/>
    <property type="match status" value="1"/>
</dbReference>
<keyword evidence="3" id="KW-0812">Transmembrane</keyword>
<sequence>MYTLNASPNPVRIALPPTATTTSTAATSASPWALLLLLAAAAYTLLVRSRGHRTHRNQQSPKQPLPGPHPHPQSMPDRKMEENIAQFCGVTGASVKDAKKFLEKYKRVDVAVDAYYGDGGSASSAPSSPAPRQQQHGASTSKLNALFDKYKDADGDGAGEEIIGVDGTIKMCEDLEVDPEDVVLLAVAYELKSPRMGEWKRAGYVDGWKALGADNLASMKSALARLRTRLTSGSDAAYFRKVYNHTFDFAKSEGQRSIPMDTASAFWALLLPYATLGARVDESGDTVMDSPAAGEGWRPEYNDWWIEFMNEKGGKGVSKDTWVMFLDFIRTTDARFSNYDIDAAWPSTIDDFVEWAKGRV</sequence>
<feature type="compositionally biased region" description="Low complexity" evidence="2">
    <location>
        <begin position="121"/>
        <end position="131"/>
    </location>
</feature>
<dbReference type="Pfam" id="PF14555">
    <property type="entry name" value="UBA_4"/>
    <property type="match status" value="1"/>
</dbReference>
<dbReference type="AlphaFoldDB" id="A0A8H6TK93"/>
<dbReference type="OrthoDB" id="27198at2759"/>
<organism evidence="5 6">
    <name type="scientific">Mycena chlorophos</name>
    <name type="common">Agaric fungus</name>
    <name type="synonym">Agaricus chlorophos</name>
    <dbReference type="NCBI Taxonomy" id="658473"/>
    <lineage>
        <taxon>Eukaryota</taxon>
        <taxon>Fungi</taxon>
        <taxon>Dikarya</taxon>
        <taxon>Basidiomycota</taxon>
        <taxon>Agaricomycotina</taxon>
        <taxon>Agaricomycetes</taxon>
        <taxon>Agaricomycetidae</taxon>
        <taxon>Agaricales</taxon>
        <taxon>Marasmiineae</taxon>
        <taxon>Mycenaceae</taxon>
        <taxon>Mycena</taxon>
    </lineage>
</organism>
<feature type="compositionally biased region" description="Pro residues" evidence="2">
    <location>
        <begin position="63"/>
        <end position="73"/>
    </location>
</feature>
<proteinExistence type="predicted"/>
<dbReference type="GO" id="GO:0000151">
    <property type="term" value="C:ubiquitin ligase complex"/>
    <property type="evidence" value="ECO:0007669"/>
    <property type="project" value="TreeGrafter"/>
</dbReference>
<evidence type="ECO:0000313" key="5">
    <source>
        <dbReference type="EMBL" id="KAF7320495.1"/>
    </source>
</evidence>
<dbReference type="GO" id="GO:0097602">
    <property type="term" value="F:cullin family protein binding"/>
    <property type="evidence" value="ECO:0007669"/>
    <property type="project" value="TreeGrafter"/>
</dbReference>
<dbReference type="PANTHER" id="PTHR12281:SF31">
    <property type="entry name" value="DCN1-LIKE PROTEIN 3"/>
    <property type="match status" value="1"/>
</dbReference>